<protein>
    <submittedName>
        <fullName evidence="1">Uncharacterized protein</fullName>
    </submittedName>
</protein>
<organism evidence="1">
    <name type="scientific">Rhizophora mucronata</name>
    <name type="common">Asiatic mangrove</name>
    <dbReference type="NCBI Taxonomy" id="61149"/>
    <lineage>
        <taxon>Eukaryota</taxon>
        <taxon>Viridiplantae</taxon>
        <taxon>Streptophyta</taxon>
        <taxon>Embryophyta</taxon>
        <taxon>Tracheophyta</taxon>
        <taxon>Spermatophyta</taxon>
        <taxon>Magnoliopsida</taxon>
        <taxon>eudicotyledons</taxon>
        <taxon>Gunneridae</taxon>
        <taxon>Pentapetalae</taxon>
        <taxon>rosids</taxon>
        <taxon>fabids</taxon>
        <taxon>Malpighiales</taxon>
        <taxon>Rhizophoraceae</taxon>
        <taxon>Rhizophora</taxon>
    </lineage>
</organism>
<dbReference type="EMBL" id="GGEC01085225">
    <property type="protein sequence ID" value="MBX65709.1"/>
    <property type="molecule type" value="Transcribed_RNA"/>
</dbReference>
<accession>A0A2P2QFD9</accession>
<sequence length="25" mass="2857">MDFQLNILIAAGYQHHREQLISVCG</sequence>
<name>A0A2P2QFD9_RHIMU</name>
<reference evidence="1" key="1">
    <citation type="submission" date="2018-02" db="EMBL/GenBank/DDBJ databases">
        <title>Rhizophora mucronata_Transcriptome.</title>
        <authorList>
            <person name="Meera S.P."/>
            <person name="Sreeshan A."/>
            <person name="Augustine A."/>
        </authorList>
    </citation>
    <scope>NUCLEOTIDE SEQUENCE</scope>
    <source>
        <tissue evidence="1">Leaf</tissue>
    </source>
</reference>
<dbReference type="AlphaFoldDB" id="A0A2P2QFD9"/>
<proteinExistence type="predicted"/>
<evidence type="ECO:0000313" key="1">
    <source>
        <dbReference type="EMBL" id="MBX65709.1"/>
    </source>
</evidence>